<accession>A0AAW6HMQ6</accession>
<dbReference type="Proteomes" id="UP001216384">
    <property type="component" value="Unassembled WGS sequence"/>
</dbReference>
<gene>
    <name evidence="1" type="ORF">LNO71_00585</name>
</gene>
<sequence length="65" mass="7562">MYRNNINRFYTNDLAVISNELKSWYILSNSNSVNTIRNNDDNLETIGNVIHRVKNNSESLSFILV</sequence>
<dbReference type="EMBL" id="JAJHZP010000007">
    <property type="protein sequence ID" value="MDC4183142.1"/>
    <property type="molecule type" value="Genomic_DNA"/>
</dbReference>
<name>A0AAW6HMQ6_9MOLU</name>
<protein>
    <submittedName>
        <fullName evidence="1">Uncharacterized protein</fullName>
    </submittedName>
</protein>
<proteinExistence type="predicted"/>
<dbReference type="AlphaFoldDB" id="A0AAW6HMQ6"/>
<comment type="caution">
    <text evidence="1">The sequence shown here is derived from an EMBL/GenBank/DDBJ whole genome shotgun (WGS) entry which is preliminary data.</text>
</comment>
<evidence type="ECO:0000313" key="1">
    <source>
        <dbReference type="EMBL" id="MDC4183142.1"/>
    </source>
</evidence>
<organism evidence="1 2">
    <name type="scientific">Mycoplasma bradburyae</name>
    <dbReference type="NCBI Taxonomy" id="2963128"/>
    <lineage>
        <taxon>Bacteria</taxon>
        <taxon>Bacillati</taxon>
        <taxon>Mycoplasmatota</taxon>
        <taxon>Mollicutes</taxon>
        <taxon>Mycoplasmataceae</taxon>
        <taxon>Mycoplasma</taxon>
    </lineage>
</organism>
<reference evidence="1" key="1">
    <citation type="submission" date="2021-11" db="EMBL/GenBank/DDBJ databases">
        <title>Description of Mycoplasma bradburyaesp. nov.from sea birds: a tribute to a great mycoplasmologist.</title>
        <authorList>
            <person name="Ramirez A.S."/>
            <person name="Poveda C."/>
            <person name="Suarez-Perez A."/>
            <person name="Rosales R.S."/>
            <person name="Dijkman R."/>
            <person name="Feberwee A."/>
            <person name="Spergser J."/>
            <person name="Szostak M.P."/>
            <person name="Ressel L."/>
            <person name="Calabuig P."/>
            <person name="Catania S."/>
            <person name="Gobbo F."/>
            <person name="Timofte D."/>
            <person name="Poveda J.B."/>
        </authorList>
    </citation>
    <scope>NUCLEOTIDE SEQUENCE</scope>
    <source>
        <strain evidence="1">T264</strain>
    </source>
</reference>
<dbReference type="RefSeq" id="WP_255045611.1">
    <property type="nucleotide sequence ID" value="NZ_CP101415.1"/>
</dbReference>
<evidence type="ECO:0000313" key="2">
    <source>
        <dbReference type="Proteomes" id="UP001216384"/>
    </source>
</evidence>